<evidence type="ECO:0000313" key="2">
    <source>
        <dbReference type="EMBL" id="GLW54836.1"/>
    </source>
</evidence>
<sequence length="695" mass="75550">MNGSGPDEPGQLGPQHPGPVPPPTSAAPVGPAAAQPQPLVPRTDGPEPLPQPVGPGSTGPVFNQSGEKGVQAYNYNLYLHGDYVARNEVPPTDPELRAAADDRFVPPRNAEQWKAAHEAAAESGVVVLNAPAGTGRRTQALRLLRDLGVRRLEELVPEWSKVSTGPLPKDGGCGFVLDLSSPSGAFEDRFADRLAAHGRELRAMDSCLVVLTTPDDWDGKLADGTAGFTVWPESPDARPLVRAELRARGASDRVNWLDEAALKAVWSGNPPVGEVRRLADLVAKAANRDELAEKVGEFTNWPTVVDGLLQKGEAAGPDAVLAIRATVWAGALLDGARRSSVLRAGDMLQERLGRERSPIQVLSDATGASRLRAAGLESDGERVHHATRNPGLAMAILRNLCTEFPNQQDEIRGWAVAVVSDRNIPEADARIAARTLRNLAVERRDRAVLDALAEAPPSRRPLTVETFTEAAGDPEIGRYLQARLLQWVSNSRTDENKVDMAIELCGGAWGQRHPLLALTRLNKAAGRKERELGTEQVRRAFRNLVTARPEEVRTALRQWLKDPKVWSDPKLERQVLASFLAVISSDEGADLVLAEARDPAARALVVKAWQGLLTLEDGEEPGLDQLRRWSDRFEQHDAHRDAVQALFVDVLAPRGYRAFFDRVLIDGSGAVNPFWRETLRRTGESVEPSEETGAP</sequence>
<gene>
    <name evidence="2" type="ORF">Kpho01_28470</name>
</gene>
<protein>
    <submittedName>
        <fullName evidence="2">Uncharacterized protein</fullName>
    </submittedName>
</protein>
<dbReference type="Proteomes" id="UP001165143">
    <property type="component" value="Unassembled WGS sequence"/>
</dbReference>
<feature type="region of interest" description="Disordered" evidence="1">
    <location>
        <begin position="1"/>
        <end position="66"/>
    </location>
</feature>
<feature type="compositionally biased region" description="Pro residues" evidence="1">
    <location>
        <begin position="16"/>
        <end position="25"/>
    </location>
</feature>
<dbReference type="EMBL" id="BSRX01000014">
    <property type="protein sequence ID" value="GLW54836.1"/>
    <property type="molecule type" value="Genomic_DNA"/>
</dbReference>
<evidence type="ECO:0000313" key="3">
    <source>
        <dbReference type="Proteomes" id="UP001165143"/>
    </source>
</evidence>
<reference evidence="2" key="1">
    <citation type="submission" date="2023-02" db="EMBL/GenBank/DDBJ databases">
        <title>Kitasatospora phosalacinea NBRC 14362.</title>
        <authorList>
            <person name="Ichikawa N."/>
            <person name="Sato H."/>
            <person name="Tonouchi N."/>
        </authorList>
    </citation>
    <scope>NUCLEOTIDE SEQUENCE</scope>
    <source>
        <strain evidence="2">NBRC 14362</strain>
    </source>
</reference>
<feature type="compositionally biased region" description="Low complexity" evidence="1">
    <location>
        <begin position="26"/>
        <end position="41"/>
    </location>
</feature>
<accession>A0A9W6ULW4</accession>
<name>A0A9W6ULW4_9ACTN</name>
<organism evidence="2 3">
    <name type="scientific">Kitasatospora phosalacinea</name>
    <dbReference type="NCBI Taxonomy" id="2065"/>
    <lineage>
        <taxon>Bacteria</taxon>
        <taxon>Bacillati</taxon>
        <taxon>Actinomycetota</taxon>
        <taxon>Actinomycetes</taxon>
        <taxon>Kitasatosporales</taxon>
        <taxon>Streptomycetaceae</taxon>
        <taxon>Kitasatospora</taxon>
    </lineage>
</organism>
<comment type="caution">
    <text evidence="2">The sequence shown here is derived from an EMBL/GenBank/DDBJ whole genome shotgun (WGS) entry which is preliminary data.</text>
</comment>
<evidence type="ECO:0000256" key="1">
    <source>
        <dbReference type="SAM" id="MobiDB-lite"/>
    </source>
</evidence>
<proteinExistence type="predicted"/>
<dbReference type="AlphaFoldDB" id="A0A9W6ULW4"/>